<dbReference type="InterPro" id="IPR013320">
    <property type="entry name" value="ConA-like_dom_sf"/>
</dbReference>
<protein>
    <recommendedName>
        <fullName evidence="4">Peptidase A4 family protein</fullName>
    </recommendedName>
</protein>
<gene>
    <name evidence="2" type="ORF">JOC27_001138</name>
</gene>
<dbReference type="CDD" id="cd13426">
    <property type="entry name" value="Peptidase_G1"/>
    <property type="match status" value="1"/>
</dbReference>
<sequence>MVKRGYPLLLVITALVIAPFFPSGSSPVQAKTAHKVVYRYTVRRNIRAVSNRIQLPAGTEKSTNWAGYTVTAADHSSPYHLVSGSWTVPIAYGTSGALGAQWIGLGGYSSSDLLQLGTIEEMSGKQEVVALFWEKLPATAQNIGTVPVGSRISTSISQNNEGTWALHFSITTPKRQRITKTVTVSVDTAYVQGMGTSAEWISEDPSDGSGNLYPLANTGTVQYTNVSANSTSVTAAANRIHPLAVASSASRLLLVPSNLSNGGTAFNTKNAMQQSMTFMRGLPRHRFRISHHSFRVRR</sequence>
<dbReference type="SUPFAM" id="SSF49899">
    <property type="entry name" value="Concanavalin A-like lectins/glucanases"/>
    <property type="match status" value="1"/>
</dbReference>
<keyword evidence="1" id="KW-0732">Signal</keyword>
<dbReference type="InterPro" id="IPR038656">
    <property type="entry name" value="Peptidase_G1_sf"/>
</dbReference>
<evidence type="ECO:0000256" key="1">
    <source>
        <dbReference type="SAM" id="SignalP"/>
    </source>
</evidence>
<dbReference type="Pfam" id="PF01828">
    <property type="entry name" value="Peptidase_A4"/>
    <property type="match status" value="1"/>
</dbReference>
<comment type="caution">
    <text evidence="2">The sequence shown here is derived from an EMBL/GenBank/DDBJ whole genome shotgun (WGS) entry which is preliminary data.</text>
</comment>
<feature type="signal peptide" evidence="1">
    <location>
        <begin position="1"/>
        <end position="30"/>
    </location>
</feature>
<accession>A0ABS2Q7C5</accession>
<dbReference type="EMBL" id="JAFBEV010000007">
    <property type="protein sequence ID" value="MBM7657689.1"/>
    <property type="molecule type" value="Genomic_DNA"/>
</dbReference>
<feature type="chain" id="PRO_5047289927" description="Peptidase A4 family protein" evidence="1">
    <location>
        <begin position="31"/>
        <end position="298"/>
    </location>
</feature>
<reference evidence="2 3" key="1">
    <citation type="submission" date="2021-01" db="EMBL/GenBank/DDBJ databases">
        <title>Genomic Encyclopedia of Type Strains, Phase IV (KMG-IV): sequencing the most valuable type-strain genomes for metagenomic binning, comparative biology and taxonomic classification.</title>
        <authorList>
            <person name="Goeker M."/>
        </authorList>
    </citation>
    <scope>NUCLEOTIDE SEQUENCE [LARGE SCALE GENOMIC DNA]</scope>
    <source>
        <strain evidence="2 3">DSM 100968</strain>
    </source>
</reference>
<evidence type="ECO:0000313" key="3">
    <source>
        <dbReference type="Proteomes" id="UP000823201"/>
    </source>
</evidence>
<evidence type="ECO:0008006" key="4">
    <source>
        <dbReference type="Google" id="ProtNLM"/>
    </source>
</evidence>
<dbReference type="Proteomes" id="UP000823201">
    <property type="component" value="Unassembled WGS sequence"/>
</dbReference>
<dbReference type="InterPro" id="IPR000250">
    <property type="entry name" value="Peptidase_G1"/>
</dbReference>
<evidence type="ECO:0000313" key="2">
    <source>
        <dbReference type="EMBL" id="MBM7657689.1"/>
    </source>
</evidence>
<organism evidence="2 3">
    <name type="scientific">Sporolactobacillus spathodeae</name>
    <dbReference type="NCBI Taxonomy" id="1465502"/>
    <lineage>
        <taxon>Bacteria</taxon>
        <taxon>Bacillati</taxon>
        <taxon>Bacillota</taxon>
        <taxon>Bacilli</taxon>
        <taxon>Bacillales</taxon>
        <taxon>Sporolactobacillaceae</taxon>
        <taxon>Sporolactobacillus</taxon>
    </lineage>
</organism>
<dbReference type="Gene3D" id="2.60.120.700">
    <property type="entry name" value="Peptidase G1"/>
    <property type="match status" value="1"/>
</dbReference>
<name>A0ABS2Q7C5_9BACL</name>
<dbReference type="RefSeq" id="WP_205006017.1">
    <property type="nucleotide sequence ID" value="NZ_CBCRXA010000005.1"/>
</dbReference>
<keyword evidence="3" id="KW-1185">Reference proteome</keyword>
<proteinExistence type="predicted"/>